<dbReference type="AlphaFoldDB" id="A0A8J6JAC7"/>
<name>A0A8J6JAC7_9FIRM</name>
<evidence type="ECO:0000256" key="1">
    <source>
        <dbReference type="ARBA" id="ARBA00007261"/>
    </source>
</evidence>
<dbReference type="Proteomes" id="UP000628736">
    <property type="component" value="Unassembled WGS sequence"/>
</dbReference>
<comment type="caution">
    <text evidence="5">The sequence shown here is derived from an EMBL/GenBank/DDBJ whole genome shotgun (WGS) entry which is preliminary data.</text>
</comment>
<dbReference type="PANTHER" id="PTHR11851">
    <property type="entry name" value="METALLOPROTEASE"/>
    <property type="match status" value="1"/>
</dbReference>
<comment type="similarity">
    <text evidence="1 2">Belongs to the peptidase M16 family.</text>
</comment>
<evidence type="ECO:0000259" key="4">
    <source>
        <dbReference type="Pfam" id="PF05193"/>
    </source>
</evidence>
<dbReference type="InterPro" id="IPR001431">
    <property type="entry name" value="Pept_M16_Zn_BS"/>
</dbReference>
<dbReference type="EMBL" id="JACOPO010000005">
    <property type="protein sequence ID" value="MBC5722848.1"/>
    <property type="molecule type" value="Genomic_DNA"/>
</dbReference>
<dbReference type="InterPro" id="IPR011249">
    <property type="entry name" value="Metalloenz_LuxS/M16"/>
</dbReference>
<dbReference type="GO" id="GO:0046872">
    <property type="term" value="F:metal ion binding"/>
    <property type="evidence" value="ECO:0007669"/>
    <property type="project" value="InterPro"/>
</dbReference>
<gene>
    <name evidence="5" type="ORF">H8S11_08500</name>
</gene>
<dbReference type="InterPro" id="IPR011765">
    <property type="entry name" value="Pept_M16_N"/>
</dbReference>
<sequence length="416" mass="46190">MYQELTLSNGARILLERVAGARSAALGFFVGAGSRHESAVENGAAHFIEHMLFKGTARRSAAQLARDMDAIGGQVNAYTTKEHTCFYARSLDRHLDQALDILSDMLFHSRFAQKDVEMERSVILEEIGMYEDAPDDLVSERLAAAVYKGSPLARPILGTQSTLAPMTGAWLDQWRREHYRPGVLVAALAGSFTDSQVDKLKDCLSALEPGVAPVQKPAAYRPAVTARKKAIEQNHLILAFPSPTYLDPRRRQLQLLNALLGGGCSSRLFQEVREKRGLCYTVYSYVADHQDTGLLGIYTAVGKEQERQALDTVRDVVERLLQEGPSQEELDRARDQAKANLLMGAESIQARMSHLGASALLYGRVQETEEIISLYDSATRAQLRDLAREIFHWDLASLSALGRVEAGDQYRRWLEG</sequence>
<dbReference type="GO" id="GO:0006508">
    <property type="term" value="P:proteolysis"/>
    <property type="evidence" value="ECO:0007669"/>
    <property type="project" value="InterPro"/>
</dbReference>
<dbReference type="Gene3D" id="3.30.830.10">
    <property type="entry name" value="Metalloenzyme, LuxS/M16 peptidase-like"/>
    <property type="match status" value="2"/>
</dbReference>
<organism evidence="5 6">
    <name type="scientific">Flintibacter hominis</name>
    <dbReference type="NCBI Taxonomy" id="2763048"/>
    <lineage>
        <taxon>Bacteria</taxon>
        <taxon>Bacillati</taxon>
        <taxon>Bacillota</taxon>
        <taxon>Clostridia</taxon>
        <taxon>Eubacteriales</taxon>
        <taxon>Flintibacter</taxon>
    </lineage>
</organism>
<reference evidence="5" key="1">
    <citation type="submission" date="2020-08" db="EMBL/GenBank/DDBJ databases">
        <title>Genome public.</title>
        <authorList>
            <person name="Liu C."/>
            <person name="Sun Q."/>
        </authorList>
    </citation>
    <scope>NUCLEOTIDE SEQUENCE</scope>
    <source>
        <strain evidence="5">NSJ-23</strain>
    </source>
</reference>
<keyword evidence="6" id="KW-1185">Reference proteome</keyword>
<evidence type="ECO:0000256" key="2">
    <source>
        <dbReference type="RuleBase" id="RU004447"/>
    </source>
</evidence>
<dbReference type="InterPro" id="IPR050361">
    <property type="entry name" value="MPP/UQCRC_Complex"/>
</dbReference>
<evidence type="ECO:0000313" key="5">
    <source>
        <dbReference type="EMBL" id="MBC5722848.1"/>
    </source>
</evidence>
<protein>
    <submittedName>
        <fullName evidence="5">Insulinase family protein</fullName>
    </submittedName>
</protein>
<dbReference type="SUPFAM" id="SSF63411">
    <property type="entry name" value="LuxS/MPP-like metallohydrolase"/>
    <property type="match status" value="2"/>
</dbReference>
<dbReference type="RefSeq" id="WP_186852844.1">
    <property type="nucleotide sequence ID" value="NZ_JACOPO010000005.1"/>
</dbReference>
<evidence type="ECO:0000313" key="6">
    <source>
        <dbReference type="Proteomes" id="UP000628736"/>
    </source>
</evidence>
<evidence type="ECO:0000259" key="3">
    <source>
        <dbReference type="Pfam" id="PF00675"/>
    </source>
</evidence>
<dbReference type="InterPro" id="IPR007863">
    <property type="entry name" value="Peptidase_M16_C"/>
</dbReference>
<feature type="domain" description="Peptidase M16 N-terminal" evidence="3">
    <location>
        <begin position="12"/>
        <end position="159"/>
    </location>
</feature>
<feature type="domain" description="Peptidase M16 C-terminal" evidence="4">
    <location>
        <begin position="171"/>
        <end position="336"/>
    </location>
</feature>
<accession>A0A8J6JAC7</accession>
<dbReference type="PROSITE" id="PS00143">
    <property type="entry name" value="INSULINASE"/>
    <property type="match status" value="1"/>
</dbReference>
<dbReference type="GO" id="GO:0004222">
    <property type="term" value="F:metalloendopeptidase activity"/>
    <property type="evidence" value="ECO:0007669"/>
    <property type="project" value="InterPro"/>
</dbReference>
<dbReference type="PANTHER" id="PTHR11851:SF49">
    <property type="entry name" value="MITOCHONDRIAL-PROCESSING PEPTIDASE SUBUNIT ALPHA"/>
    <property type="match status" value="1"/>
</dbReference>
<dbReference type="Pfam" id="PF00675">
    <property type="entry name" value="Peptidase_M16"/>
    <property type="match status" value="1"/>
</dbReference>
<dbReference type="Pfam" id="PF05193">
    <property type="entry name" value="Peptidase_M16_C"/>
    <property type="match status" value="1"/>
</dbReference>
<dbReference type="FunFam" id="3.30.830.10:FF:000008">
    <property type="entry name" value="Mitochondrial-processing peptidase subunit beta"/>
    <property type="match status" value="1"/>
</dbReference>
<proteinExistence type="inferred from homology"/>